<evidence type="ECO:0000256" key="7">
    <source>
        <dbReference type="ARBA" id="ARBA00023235"/>
    </source>
</evidence>
<feature type="domain" description="UvrD-like helicase ATP-binding" evidence="13">
    <location>
        <begin position="2"/>
        <end position="269"/>
    </location>
</feature>
<evidence type="ECO:0000256" key="9">
    <source>
        <dbReference type="ARBA" id="ARBA00034808"/>
    </source>
</evidence>
<evidence type="ECO:0000256" key="8">
    <source>
        <dbReference type="ARBA" id="ARBA00034617"/>
    </source>
</evidence>
<dbReference type="Gene3D" id="3.40.50.300">
    <property type="entry name" value="P-loop containing nucleotide triphosphate hydrolases"/>
    <property type="match status" value="2"/>
</dbReference>
<keyword evidence="3 12" id="KW-0378">Hydrolase</keyword>
<evidence type="ECO:0000259" key="14">
    <source>
        <dbReference type="PROSITE" id="PS51217"/>
    </source>
</evidence>
<evidence type="ECO:0000313" key="16">
    <source>
        <dbReference type="Proteomes" id="UP000324924"/>
    </source>
</evidence>
<dbReference type="RefSeq" id="WP_148972410.1">
    <property type="nucleotide sequence ID" value="NZ_CP043314.1"/>
</dbReference>
<evidence type="ECO:0000256" key="10">
    <source>
        <dbReference type="ARBA" id="ARBA00034923"/>
    </source>
</evidence>
<dbReference type="AlphaFoldDB" id="A0A5C0UHR6"/>
<dbReference type="Pfam" id="PF00580">
    <property type="entry name" value="UvrD-helicase"/>
    <property type="match status" value="1"/>
</dbReference>
<dbReference type="Proteomes" id="UP000324924">
    <property type="component" value="Chromosome"/>
</dbReference>
<accession>A0A5C0UHR6</accession>
<dbReference type="OrthoDB" id="9806690at2"/>
<dbReference type="InterPro" id="IPR027417">
    <property type="entry name" value="P-loop_NTPase"/>
</dbReference>
<keyword evidence="2 12" id="KW-0547">Nucleotide-binding</keyword>
<dbReference type="GO" id="GO:0016887">
    <property type="term" value="F:ATP hydrolysis activity"/>
    <property type="evidence" value="ECO:0007669"/>
    <property type="project" value="RHEA"/>
</dbReference>
<dbReference type="GO" id="GO:0033202">
    <property type="term" value="C:DNA helicase complex"/>
    <property type="evidence" value="ECO:0007669"/>
    <property type="project" value="TreeGrafter"/>
</dbReference>
<dbReference type="SUPFAM" id="SSF52540">
    <property type="entry name" value="P-loop containing nucleoside triphosphate hydrolases"/>
    <property type="match status" value="1"/>
</dbReference>
<evidence type="ECO:0000256" key="3">
    <source>
        <dbReference type="ARBA" id="ARBA00022801"/>
    </source>
</evidence>
<comment type="similarity">
    <text evidence="1">Belongs to the helicase family. UvrD subfamily.</text>
</comment>
<gene>
    <name evidence="15" type="ORF">FZC36_02545</name>
</gene>
<dbReference type="InterPro" id="IPR014017">
    <property type="entry name" value="DNA_helicase_UvrD-like_C"/>
</dbReference>
<evidence type="ECO:0000256" key="1">
    <source>
        <dbReference type="ARBA" id="ARBA00009922"/>
    </source>
</evidence>
<dbReference type="GO" id="GO:0003677">
    <property type="term" value="F:DNA binding"/>
    <property type="evidence" value="ECO:0007669"/>
    <property type="project" value="UniProtKB-KW"/>
</dbReference>
<comment type="catalytic activity">
    <reaction evidence="11">
        <text>ATP + H2O = ADP + phosphate + H(+)</text>
        <dbReference type="Rhea" id="RHEA:13065"/>
        <dbReference type="ChEBI" id="CHEBI:15377"/>
        <dbReference type="ChEBI" id="CHEBI:15378"/>
        <dbReference type="ChEBI" id="CHEBI:30616"/>
        <dbReference type="ChEBI" id="CHEBI:43474"/>
        <dbReference type="ChEBI" id="CHEBI:456216"/>
        <dbReference type="EC" id="5.6.2.4"/>
    </reaction>
</comment>
<dbReference type="Gene3D" id="1.10.10.160">
    <property type="match status" value="1"/>
</dbReference>
<dbReference type="InterPro" id="IPR013986">
    <property type="entry name" value="DExx_box_DNA_helicase_dom_sf"/>
</dbReference>
<name>A0A5C0UHR6_9PROT</name>
<keyword evidence="7" id="KW-0413">Isomerase</keyword>
<dbReference type="PANTHER" id="PTHR11070:SF2">
    <property type="entry name" value="ATP-DEPENDENT DNA HELICASE SRS2"/>
    <property type="match status" value="1"/>
</dbReference>
<dbReference type="GO" id="GO:0000725">
    <property type="term" value="P:recombinational repair"/>
    <property type="evidence" value="ECO:0007669"/>
    <property type="project" value="TreeGrafter"/>
</dbReference>
<dbReference type="EC" id="5.6.2.4" evidence="9"/>
<dbReference type="KEGG" id="nabu:FZC36_02545"/>
<dbReference type="CDD" id="cd17932">
    <property type="entry name" value="DEXQc_UvrD"/>
    <property type="match status" value="1"/>
</dbReference>
<dbReference type="InterPro" id="IPR000212">
    <property type="entry name" value="DNA_helicase_UvrD/REP"/>
</dbReference>
<evidence type="ECO:0000256" key="12">
    <source>
        <dbReference type="PROSITE-ProRule" id="PRU00560"/>
    </source>
</evidence>
<protein>
    <recommendedName>
        <fullName evidence="9">DNA 3'-5' helicase</fullName>
        <ecNumber evidence="9">5.6.2.4</ecNumber>
    </recommendedName>
    <alternativeName>
        <fullName evidence="10">DNA 3'-5' helicase II</fullName>
    </alternativeName>
</protein>
<dbReference type="GO" id="GO:0005829">
    <property type="term" value="C:cytosol"/>
    <property type="evidence" value="ECO:0007669"/>
    <property type="project" value="TreeGrafter"/>
</dbReference>
<dbReference type="PANTHER" id="PTHR11070">
    <property type="entry name" value="UVRD / RECB / PCRA DNA HELICASE FAMILY MEMBER"/>
    <property type="match status" value="1"/>
</dbReference>
<keyword evidence="6" id="KW-0238">DNA-binding</keyword>
<dbReference type="GO" id="GO:0043138">
    <property type="term" value="F:3'-5' DNA helicase activity"/>
    <property type="evidence" value="ECO:0007669"/>
    <property type="project" value="UniProtKB-EC"/>
</dbReference>
<comment type="catalytic activity">
    <reaction evidence="8">
        <text>Couples ATP hydrolysis with the unwinding of duplex DNA by translocating in the 3'-5' direction.</text>
        <dbReference type="EC" id="5.6.2.4"/>
    </reaction>
</comment>
<dbReference type="PROSITE" id="PS51198">
    <property type="entry name" value="UVRD_HELICASE_ATP_BIND"/>
    <property type="match status" value="1"/>
</dbReference>
<dbReference type="InterPro" id="IPR014016">
    <property type="entry name" value="UvrD-like_ATP-bd"/>
</dbReference>
<evidence type="ECO:0000256" key="2">
    <source>
        <dbReference type="ARBA" id="ARBA00022741"/>
    </source>
</evidence>
<reference evidence="15 16" key="1">
    <citation type="submission" date="2019-08" db="EMBL/GenBank/DDBJ databases">
        <title>Highly reduced genomes of protist endosymbionts show evolutionary convergence.</title>
        <authorList>
            <person name="George E."/>
            <person name="Husnik F."/>
            <person name="Tashyreva D."/>
            <person name="Prokopchuk G."/>
            <person name="Horak A."/>
            <person name="Kwong W.K."/>
            <person name="Lukes J."/>
            <person name="Keeling P.J."/>
        </authorList>
    </citation>
    <scope>NUCLEOTIDE SEQUENCE [LARGE SCALE GENOMIC DNA]</scope>
    <source>
        <strain evidence="15">1604HC</strain>
    </source>
</reference>
<evidence type="ECO:0000259" key="13">
    <source>
        <dbReference type="PROSITE" id="PS51198"/>
    </source>
</evidence>
<feature type="binding site" evidence="12">
    <location>
        <begin position="23"/>
        <end position="30"/>
    </location>
    <ligand>
        <name>ATP</name>
        <dbReference type="ChEBI" id="CHEBI:30616"/>
    </ligand>
</feature>
<evidence type="ECO:0000313" key="15">
    <source>
        <dbReference type="EMBL" id="QEK39287.1"/>
    </source>
</evidence>
<feature type="domain" description="UvrD-like helicase C-terminal" evidence="14">
    <location>
        <begin position="270"/>
        <end position="528"/>
    </location>
</feature>
<organism evidence="15 16">
    <name type="scientific">Candidatus Nesciobacter abundans</name>
    <dbReference type="NCBI Taxonomy" id="2601668"/>
    <lineage>
        <taxon>Bacteria</taxon>
        <taxon>Pseudomonadati</taxon>
        <taxon>Pseudomonadota</taxon>
        <taxon>Alphaproteobacteria</taxon>
        <taxon>Holosporales</taxon>
        <taxon>Holosporaceae</taxon>
        <taxon>Candidatus Nesciobacter</taxon>
    </lineage>
</organism>
<evidence type="ECO:0000256" key="6">
    <source>
        <dbReference type="ARBA" id="ARBA00023125"/>
    </source>
</evidence>
<keyword evidence="4 12" id="KW-0347">Helicase</keyword>
<dbReference type="GO" id="GO:0005524">
    <property type="term" value="F:ATP binding"/>
    <property type="evidence" value="ECO:0007669"/>
    <property type="project" value="UniProtKB-UniRule"/>
</dbReference>
<keyword evidence="5 12" id="KW-0067">ATP-binding</keyword>
<evidence type="ECO:0000256" key="11">
    <source>
        <dbReference type="ARBA" id="ARBA00048988"/>
    </source>
</evidence>
<evidence type="ECO:0000256" key="4">
    <source>
        <dbReference type="ARBA" id="ARBA00022806"/>
    </source>
</evidence>
<evidence type="ECO:0000256" key="5">
    <source>
        <dbReference type="ARBA" id="ARBA00022840"/>
    </source>
</evidence>
<proteinExistence type="inferred from homology"/>
<dbReference type="PROSITE" id="PS51217">
    <property type="entry name" value="UVRD_HELICASE_CTER"/>
    <property type="match status" value="1"/>
</dbReference>
<keyword evidence="16" id="KW-1185">Reference proteome</keyword>
<dbReference type="Gene3D" id="1.10.486.10">
    <property type="entry name" value="PCRA, domain 4"/>
    <property type="match status" value="1"/>
</dbReference>
<dbReference type="Pfam" id="PF13361">
    <property type="entry name" value="UvrD_C"/>
    <property type="match status" value="1"/>
</dbReference>
<dbReference type="EMBL" id="CP043314">
    <property type="protein sequence ID" value="QEK39287.1"/>
    <property type="molecule type" value="Genomic_DNA"/>
</dbReference>
<sequence length="655" mass="75274">MLSNLNPSQREAVDCRKNLLIVAGAGTGKTKTIVSKICHYISLGIVMPDEIIATTFTNKATQEMHSRIKSEIGDDVDLISIGTFHRLSLKIVQNHAKLLNIEGCNLIAYEDQAQVMRKVLSNIKNKDIKPSHALETVQRAKEKNDYASLNHTYANIAYAYNDMLREMNALDFADLISKTIELWRNHKDILDHYRKKYKLICVDEYQDINDAQYEWISLLSCDDNQICCVGDPDQSIYSFRGSNMSHILNFTRDFKNSEKIVLEENYRSTDKIISNSNHLISKNKNRIEKFLVSTLKSDELVDIFVGMHGKEEAFEICRIIAKIKSKEEVKSSIALLFRTSTNMHLFEEALLNANIKYSIVGSVQFMDRAEIKDAVSYVRFLSNPNDFFAFSRMIQAPKRGIGSATVAKISENASSNIEDKIRGVLDSFTSRTKNKLSEFLAQWERWRSILSKDLSDSKKLRKIMEIIVNESGLYESLESDRKENVDKWLETLDSFEDPESYVNHILWNNLKADDEHDVKLMTVHAAKGLEFDYVFLPVFEDGIFPHSRSFENIEEERRLAYVALTRAKKKLFITYAQSRVFQGRYMNAQPSRFIREMDSKSLQFQSFKHKTLAGKKVYHEEFGYGTIEESGMQCAKVCFGSVSKVVDIKKLVECD</sequence>
<dbReference type="CDD" id="cd18807">
    <property type="entry name" value="SF1_C_UvrD"/>
    <property type="match status" value="1"/>
</dbReference>